<keyword evidence="6" id="KW-1185">Reference proteome</keyword>
<evidence type="ECO:0000256" key="1">
    <source>
        <dbReference type="SAM" id="MobiDB-lite"/>
    </source>
</evidence>
<feature type="transmembrane region" description="Helical" evidence="2">
    <location>
        <begin position="12"/>
        <end position="30"/>
    </location>
</feature>
<sequence length="329" mass="34667">MPTGTRRLARIATVLVVTALVTAGALWWVFGDRGDKTVTAYFDRAVGVYPGSDVKVLGVRVGEVVSVTPEPSRVRLTMTVAEEAPVAHDTRALVVSPSVVADRYVQLSDLAHGGPRLADGAVIPRSRTAVPVELDELYESLGDLATALGPDGANANGALSDLLDTGADVLDGNGEAFSRTVRNFADLARTLADSDDDLFATIDSLSRFTAMLAGNDAQVREATGRLADVADLLAEDKEELSAALAALGDALADLQEFVADHREALKSNVDDLADLTQLVVERRASLAEALDVAPTAAENAYNTFDPDSGTLQGRINPLEYIPSQEGGPR</sequence>
<dbReference type="OrthoDB" id="4516955at2"/>
<keyword evidence="2" id="KW-1133">Transmembrane helix</keyword>
<evidence type="ECO:0000256" key="2">
    <source>
        <dbReference type="SAM" id="Phobius"/>
    </source>
</evidence>
<proteinExistence type="predicted"/>
<dbReference type="eggNOG" id="COG1463">
    <property type="taxonomic scope" value="Bacteria"/>
</dbReference>
<dbReference type="InterPro" id="IPR024516">
    <property type="entry name" value="Mce_C"/>
</dbReference>
<gene>
    <name evidence="5" type="ORF">SacxiDRAFT_1045</name>
</gene>
<dbReference type="PANTHER" id="PTHR33371">
    <property type="entry name" value="INTERMEMBRANE PHOSPHOLIPID TRANSPORT SYSTEM BINDING PROTEIN MLAD-RELATED"/>
    <property type="match status" value="1"/>
</dbReference>
<dbReference type="InterPro" id="IPR003399">
    <property type="entry name" value="Mce/MlaD"/>
</dbReference>
<evidence type="ECO:0000313" key="5">
    <source>
        <dbReference type="EMBL" id="EID53306.1"/>
    </source>
</evidence>
<evidence type="ECO:0000259" key="4">
    <source>
        <dbReference type="Pfam" id="PF11887"/>
    </source>
</evidence>
<dbReference type="Pfam" id="PF02470">
    <property type="entry name" value="MlaD"/>
    <property type="match status" value="1"/>
</dbReference>
<protein>
    <submittedName>
        <fullName evidence="5">Virulence factor Mce family protein</fullName>
    </submittedName>
</protein>
<name>I0UZK3_9PSEU</name>
<keyword evidence="2" id="KW-0812">Transmembrane</keyword>
<dbReference type="Proteomes" id="UP000004691">
    <property type="component" value="Unassembled WGS sequence"/>
</dbReference>
<keyword evidence="2" id="KW-0472">Membrane</keyword>
<dbReference type="HOGENOM" id="CLU_044068_0_1_11"/>
<dbReference type="STRING" id="882086.SacxiDRAFT_1045"/>
<evidence type="ECO:0000313" key="6">
    <source>
        <dbReference type="Proteomes" id="UP000004691"/>
    </source>
</evidence>
<dbReference type="EMBL" id="JH636049">
    <property type="protein sequence ID" value="EID53306.1"/>
    <property type="molecule type" value="Genomic_DNA"/>
</dbReference>
<dbReference type="RefSeq" id="WP_006237425.1">
    <property type="nucleotide sequence ID" value="NZ_JH636049.1"/>
</dbReference>
<dbReference type="AlphaFoldDB" id="I0UZK3"/>
<dbReference type="NCBIfam" id="TIGR00996">
    <property type="entry name" value="Mtu_fam_mce"/>
    <property type="match status" value="1"/>
</dbReference>
<evidence type="ECO:0000259" key="3">
    <source>
        <dbReference type="Pfam" id="PF02470"/>
    </source>
</evidence>
<dbReference type="PANTHER" id="PTHR33371:SF4">
    <property type="entry name" value="INTERMEMBRANE PHOSPHOLIPID TRANSPORT SYSTEM BINDING PROTEIN MLAD"/>
    <property type="match status" value="1"/>
</dbReference>
<feature type="domain" description="Mammalian cell entry C-terminal" evidence="4">
    <location>
        <begin position="115"/>
        <end position="301"/>
    </location>
</feature>
<organism evidence="5 6">
    <name type="scientific">Saccharomonospora xinjiangensis XJ-54</name>
    <dbReference type="NCBI Taxonomy" id="882086"/>
    <lineage>
        <taxon>Bacteria</taxon>
        <taxon>Bacillati</taxon>
        <taxon>Actinomycetota</taxon>
        <taxon>Actinomycetes</taxon>
        <taxon>Pseudonocardiales</taxon>
        <taxon>Pseudonocardiaceae</taxon>
        <taxon>Saccharomonospora</taxon>
    </lineage>
</organism>
<reference evidence="5 6" key="1">
    <citation type="submission" date="2012-01" db="EMBL/GenBank/DDBJ databases">
        <title>Improved High-Quality Draft sequence of Saccharomonospora xinjiangensis XJ-54.</title>
        <authorList>
            <consortium name="US DOE Joint Genome Institute"/>
            <person name="Lucas S."/>
            <person name="Han J."/>
            <person name="Lapidus A."/>
            <person name="Cheng J.-F."/>
            <person name="Goodwin L."/>
            <person name="Pitluck S."/>
            <person name="Peters L."/>
            <person name="Mikhailova N."/>
            <person name="Teshima H."/>
            <person name="Detter J.C."/>
            <person name="Han C."/>
            <person name="Tapia R."/>
            <person name="Land M."/>
            <person name="Hauser L."/>
            <person name="Kyrpides N."/>
            <person name="Ivanova N."/>
            <person name="Pagani I."/>
            <person name="Brambilla E.-M."/>
            <person name="Klenk H.-P."/>
            <person name="Woyke T."/>
        </authorList>
    </citation>
    <scope>NUCLEOTIDE SEQUENCE [LARGE SCALE GENOMIC DNA]</scope>
    <source>
        <strain evidence="5 6">XJ-54</strain>
    </source>
</reference>
<dbReference type="Pfam" id="PF11887">
    <property type="entry name" value="Mce4_CUP1"/>
    <property type="match status" value="1"/>
</dbReference>
<dbReference type="InterPro" id="IPR005693">
    <property type="entry name" value="Mce"/>
</dbReference>
<dbReference type="InterPro" id="IPR052336">
    <property type="entry name" value="MlaD_Phospholipid_Transporter"/>
</dbReference>
<accession>I0UZK3</accession>
<dbReference type="GO" id="GO:0005576">
    <property type="term" value="C:extracellular region"/>
    <property type="evidence" value="ECO:0007669"/>
    <property type="project" value="TreeGrafter"/>
</dbReference>
<feature type="region of interest" description="Disordered" evidence="1">
    <location>
        <begin position="301"/>
        <end position="329"/>
    </location>
</feature>
<feature type="domain" description="Mce/MlaD" evidence="3">
    <location>
        <begin position="36"/>
        <end position="108"/>
    </location>
</feature>